<dbReference type="GO" id="GO:0009279">
    <property type="term" value="C:cell outer membrane"/>
    <property type="evidence" value="ECO:0007669"/>
    <property type="project" value="UniProtKB-SubCell"/>
</dbReference>
<keyword evidence="5" id="KW-0998">Cell outer membrane</keyword>
<evidence type="ECO:0000256" key="2">
    <source>
        <dbReference type="ARBA" id="ARBA00006275"/>
    </source>
</evidence>
<feature type="signal peptide" evidence="6">
    <location>
        <begin position="1"/>
        <end position="20"/>
    </location>
</feature>
<evidence type="ECO:0000256" key="3">
    <source>
        <dbReference type="ARBA" id="ARBA00022729"/>
    </source>
</evidence>
<dbReference type="InterPro" id="IPR011990">
    <property type="entry name" value="TPR-like_helical_dom_sf"/>
</dbReference>
<dbReference type="Pfam" id="PF14322">
    <property type="entry name" value="SusD-like_3"/>
    <property type="match status" value="1"/>
</dbReference>
<feature type="chain" id="PRO_5011540206" evidence="6">
    <location>
        <begin position="21"/>
        <end position="652"/>
    </location>
</feature>
<evidence type="ECO:0000256" key="5">
    <source>
        <dbReference type="ARBA" id="ARBA00023237"/>
    </source>
</evidence>
<protein>
    <submittedName>
        <fullName evidence="9">Starch-binding associating with outer membrane</fullName>
    </submittedName>
</protein>
<feature type="domain" description="RagB/SusD" evidence="7">
    <location>
        <begin position="324"/>
        <end position="652"/>
    </location>
</feature>
<dbReference type="Pfam" id="PF07980">
    <property type="entry name" value="SusD_RagB"/>
    <property type="match status" value="1"/>
</dbReference>
<dbReference type="STRING" id="1285928.SAMN04487894_12925"/>
<keyword evidence="4" id="KW-0472">Membrane</keyword>
<accession>A0A1G7BEH0</accession>
<dbReference type="EMBL" id="FMZO01000029">
    <property type="protein sequence ID" value="SDE25392.1"/>
    <property type="molecule type" value="Genomic_DNA"/>
</dbReference>
<dbReference type="OrthoDB" id="608091at2"/>
<proteinExistence type="inferred from homology"/>
<comment type="similarity">
    <text evidence="2">Belongs to the SusD family.</text>
</comment>
<evidence type="ECO:0000256" key="1">
    <source>
        <dbReference type="ARBA" id="ARBA00004442"/>
    </source>
</evidence>
<dbReference type="PROSITE" id="PS51257">
    <property type="entry name" value="PROKAR_LIPOPROTEIN"/>
    <property type="match status" value="1"/>
</dbReference>
<reference evidence="10" key="1">
    <citation type="submission" date="2016-10" db="EMBL/GenBank/DDBJ databases">
        <authorList>
            <person name="Varghese N."/>
            <person name="Submissions S."/>
        </authorList>
    </citation>
    <scope>NUCLEOTIDE SEQUENCE [LARGE SCALE GENOMIC DNA]</scope>
    <source>
        <strain evidence="10">DSM 25811 / CCM 8410 / LMG 26954 / E90</strain>
    </source>
</reference>
<evidence type="ECO:0000256" key="4">
    <source>
        <dbReference type="ARBA" id="ARBA00023136"/>
    </source>
</evidence>
<feature type="domain" description="SusD-like N-terminal" evidence="8">
    <location>
        <begin position="22"/>
        <end position="228"/>
    </location>
</feature>
<evidence type="ECO:0000259" key="7">
    <source>
        <dbReference type="Pfam" id="PF07980"/>
    </source>
</evidence>
<keyword evidence="10" id="KW-1185">Reference proteome</keyword>
<evidence type="ECO:0000256" key="6">
    <source>
        <dbReference type="SAM" id="SignalP"/>
    </source>
</evidence>
<evidence type="ECO:0000313" key="10">
    <source>
        <dbReference type="Proteomes" id="UP000198757"/>
    </source>
</evidence>
<sequence>MKLYKIILFTLLLTGGVSCSKFLDVVPDNTMRLENIFQKKEDAWNALAKVYSYMPPDDNTHNTSWLLGDEWIGRLDLNDVTGNIHGIRVMRGLQSKSSPQLGYWSGNNGATPLYQGIRQCDVFLQNIDRVSDMTETERNDWKAQVKMMKAYYVFLLIRYYGPVVLPTKMATPESSKEELFIPRSKVEDCFKFVLDLMDEAIPQLKERAGENDLGQIDKMVALAIKAKVLFFRASPFYNGNREYFGDFLDSDGKPFFSMEYDREKWKLAIDAINAAIASAEGNGHGLYTYEKQPYLYDSAAFRLNGDKMKTLYDLRMLICDPWNKEVVWGYSNLNYYGQGEIAHSTNIRLPLGYGDGVTNSATFSWQWLAATYQMAERYYTKNGLPLDEDRTFDMNLKYEQLTTPGAADAEYRPLMGYMQPGAETINLYMNREPRFYANLGITGGFWRAHTVRINTKMFANSDGGFNSSINATDYLTTGIGVQKMVHPESMSGAWQRTIKFPYPLIRMADLYLMRAEALNEYSGPSSEVYNEINKIRRRAGIPDVEAVWADPSLTRDPGKHLTKEGLRDIILYERSVELAFEGQHYWDMIRHKRAPAAFSAPVWGWTVTGADAKTFFNLEVKQQRKFTITDCLWPIDLNEMNTNGKLIQNPGW</sequence>
<dbReference type="Gene3D" id="1.25.40.390">
    <property type="match status" value="1"/>
</dbReference>
<gene>
    <name evidence="9" type="ORF">SAMN04487894_12925</name>
</gene>
<name>A0A1G7BEH0_NIADE</name>
<dbReference type="InterPro" id="IPR012944">
    <property type="entry name" value="SusD_RagB_dom"/>
</dbReference>
<dbReference type="Proteomes" id="UP000198757">
    <property type="component" value="Unassembled WGS sequence"/>
</dbReference>
<dbReference type="SUPFAM" id="SSF48452">
    <property type="entry name" value="TPR-like"/>
    <property type="match status" value="1"/>
</dbReference>
<comment type="subcellular location">
    <subcellularLocation>
        <location evidence="1">Cell outer membrane</location>
    </subcellularLocation>
</comment>
<evidence type="ECO:0000313" key="9">
    <source>
        <dbReference type="EMBL" id="SDE25392.1"/>
    </source>
</evidence>
<dbReference type="AlphaFoldDB" id="A0A1G7BEH0"/>
<dbReference type="RefSeq" id="WP_090393535.1">
    <property type="nucleotide sequence ID" value="NZ_FMZO01000029.1"/>
</dbReference>
<dbReference type="InterPro" id="IPR033985">
    <property type="entry name" value="SusD-like_N"/>
</dbReference>
<evidence type="ECO:0000259" key="8">
    <source>
        <dbReference type="Pfam" id="PF14322"/>
    </source>
</evidence>
<organism evidence="9 10">
    <name type="scientific">Niabella drilacis (strain DSM 25811 / CCM 8410 / CCUG 62505 / LMG 26954 / E90)</name>
    <dbReference type="NCBI Taxonomy" id="1285928"/>
    <lineage>
        <taxon>Bacteria</taxon>
        <taxon>Pseudomonadati</taxon>
        <taxon>Bacteroidota</taxon>
        <taxon>Chitinophagia</taxon>
        <taxon>Chitinophagales</taxon>
        <taxon>Chitinophagaceae</taxon>
        <taxon>Niabella</taxon>
    </lineage>
</organism>
<keyword evidence="3 6" id="KW-0732">Signal</keyword>